<feature type="signal peptide" evidence="3">
    <location>
        <begin position="1"/>
        <end position="24"/>
    </location>
</feature>
<evidence type="ECO:0000256" key="2">
    <source>
        <dbReference type="SAM" id="Phobius"/>
    </source>
</evidence>
<feature type="chain" id="PRO_5004583432" description="Membrane-associated protein" evidence="3">
    <location>
        <begin position="25"/>
        <end position="757"/>
    </location>
</feature>
<keyword evidence="2" id="KW-0472">Membrane</keyword>
<dbReference type="AlphaFoldDB" id="T0QLY1"/>
<feature type="transmembrane region" description="Helical" evidence="2">
    <location>
        <begin position="532"/>
        <end position="554"/>
    </location>
</feature>
<evidence type="ECO:0000313" key="5">
    <source>
        <dbReference type="Proteomes" id="UP000030762"/>
    </source>
</evidence>
<keyword evidence="2" id="KW-0812">Transmembrane</keyword>
<keyword evidence="3" id="KW-0732">Signal</keyword>
<dbReference type="GeneID" id="19948352"/>
<dbReference type="VEuPathDB" id="FungiDB:SDRG_07625"/>
<protein>
    <recommendedName>
        <fullName evidence="6">Membrane-associated protein</fullName>
    </recommendedName>
</protein>
<keyword evidence="2" id="KW-1133">Transmembrane helix</keyword>
<feature type="region of interest" description="Disordered" evidence="1">
    <location>
        <begin position="649"/>
        <end position="703"/>
    </location>
</feature>
<feature type="region of interest" description="Disordered" evidence="1">
    <location>
        <begin position="718"/>
        <end position="737"/>
    </location>
</feature>
<evidence type="ECO:0008006" key="6">
    <source>
        <dbReference type="Google" id="ProtNLM"/>
    </source>
</evidence>
<dbReference type="Proteomes" id="UP000030762">
    <property type="component" value="Unassembled WGS sequence"/>
</dbReference>
<dbReference type="OMA" id="RIEYPIH"/>
<organism evidence="4 5">
    <name type="scientific">Saprolegnia diclina (strain VS20)</name>
    <dbReference type="NCBI Taxonomy" id="1156394"/>
    <lineage>
        <taxon>Eukaryota</taxon>
        <taxon>Sar</taxon>
        <taxon>Stramenopiles</taxon>
        <taxon>Oomycota</taxon>
        <taxon>Saprolegniomycetes</taxon>
        <taxon>Saprolegniales</taxon>
        <taxon>Saprolegniaceae</taxon>
        <taxon>Saprolegnia</taxon>
    </lineage>
</organism>
<evidence type="ECO:0000256" key="1">
    <source>
        <dbReference type="SAM" id="MobiDB-lite"/>
    </source>
</evidence>
<proteinExistence type="predicted"/>
<evidence type="ECO:0000256" key="3">
    <source>
        <dbReference type="SAM" id="SignalP"/>
    </source>
</evidence>
<reference evidence="4 5" key="1">
    <citation type="submission" date="2012-04" db="EMBL/GenBank/DDBJ databases">
        <title>The Genome Sequence of Saprolegnia declina VS20.</title>
        <authorList>
            <consortium name="The Broad Institute Genome Sequencing Platform"/>
            <person name="Russ C."/>
            <person name="Nusbaum C."/>
            <person name="Tyler B."/>
            <person name="van West P."/>
            <person name="Dieguez-Uribeondo J."/>
            <person name="de Bruijn I."/>
            <person name="Tripathy S."/>
            <person name="Jiang R."/>
            <person name="Young S.K."/>
            <person name="Zeng Q."/>
            <person name="Gargeya S."/>
            <person name="Fitzgerald M."/>
            <person name="Haas B."/>
            <person name="Abouelleil A."/>
            <person name="Alvarado L."/>
            <person name="Arachchi H.M."/>
            <person name="Berlin A."/>
            <person name="Chapman S.B."/>
            <person name="Goldberg J."/>
            <person name="Griggs A."/>
            <person name="Gujja S."/>
            <person name="Hansen M."/>
            <person name="Howarth C."/>
            <person name="Imamovic A."/>
            <person name="Larimer J."/>
            <person name="McCowen C."/>
            <person name="Montmayeur A."/>
            <person name="Murphy C."/>
            <person name="Neiman D."/>
            <person name="Pearson M."/>
            <person name="Priest M."/>
            <person name="Roberts A."/>
            <person name="Saif S."/>
            <person name="Shea T."/>
            <person name="Sisk P."/>
            <person name="Sykes S."/>
            <person name="Wortman J."/>
            <person name="Nusbaum C."/>
            <person name="Birren B."/>
        </authorList>
    </citation>
    <scope>NUCLEOTIDE SEQUENCE [LARGE SCALE GENOMIC DNA]</scope>
    <source>
        <strain evidence="4 5">VS20</strain>
    </source>
</reference>
<gene>
    <name evidence="4" type="ORF">SDRG_07625</name>
</gene>
<dbReference type="eggNOG" id="ENOG502SG19">
    <property type="taxonomic scope" value="Eukaryota"/>
</dbReference>
<evidence type="ECO:0000313" key="4">
    <source>
        <dbReference type="EMBL" id="EQC34820.1"/>
    </source>
</evidence>
<dbReference type="OrthoDB" id="64622at2759"/>
<keyword evidence="5" id="KW-1185">Reference proteome</keyword>
<dbReference type="InParanoid" id="T0QLY1"/>
<name>T0QLY1_SAPDV</name>
<dbReference type="RefSeq" id="XP_008611692.1">
    <property type="nucleotide sequence ID" value="XM_008613470.1"/>
</dbReference>
<dbReference type="EMBL" id="JH767153">
    <property type="protein sequence ID" value="EQC34820.1"/>
    <property type="molecule type" value="Genomic_DNA"/>
</dbReference>
<sequence>MAHGVVRLLWIAWLLVLAAVTVHGLDTTGGVVYCWADAAPSTMYQGANCGFETLLLVPNGEPRQPLQGIAFTAKYVGPSALGFDLAQIQFSRRNQSEPPAQVADSYVGLFLSNETTSQGDAVPSALPYLAVSSSVRKNLTAVGATSLAPPEPLLLPDRAGGLIVLARFSVANLQGSTFHFATFRSIDVQYPIPSRFPVTYDATTTYCWTTDQVAYDRLVTRGDTTGFSADCPIALNVTSPLAAQSLSPIPITWSLRVRSDYAGAMRISPSTVLHTAVHLCSNVDDGYCHIFNQKPYAASSQDLAGNVSESSQSASFATTLLSLPTGLYLGFAHVVMRGLDGRNVHMATYFQLKVDLTTSSADDSSFAPNTTYCWKLFAPTAIPYVSAASMLGTHSTGSSCPAAITLRGLDATPALNASTLVAWQVAPDNSAVSHLVELPANWSVASSRVVTCSAPCSPFTGSSLASSPFTPSNGTTAASLRWTVPGSYVVYAWATLNTLQGTRLDIATFQTITIAAPTSNNAGSSALSTTTIVLIASTCVVAVALFALLGVSYYKQRQHKRMLWTQWQLSRAGLYSYGGSPCPIASQHSDIPIMQGAVMDTSRIAVHDSFSEAHDDDESNQMRHNVDLQYLQQNRIEYPIHRGRIASNATSYYGMDPTRPTRTKSSASARRDRNSSILYDPTRQARASSHPVLDYDPTRDRNASITSNHHQMLMPRPLYNGHEAAPESPRPSSVASTGSIMATYGHSMYAMQSSHPS</sequence>
<accession>T0QLY1</accession>